<dbReference type="Pfam" id="PF26160">
    <property type="entry name" value="YqzN_YkzM"/>
    <property type="match status" value="1"/>
</dbReference>
<dbReference type="AlphaFoldDB" id="A0A383RCC2"/>
<dbReference type="RefSeq" id="WP_172619505.1">
    <property type="nucleotide sequence ID" value="NZ_LS992241.1"/>
</dbReference>
<reference evidence="3" key="1">
    <citation type="submission" date="2018-08" db="EMBL/GenBank/DDBJ databases">
        <authorList>
            <person name="Chevrot R."/>
        </authorList>
    </citation>
    <scope>NUCLEOTIDE SEQUENCE [LARGE SCALE GENOMIC DNA]</scope>
</reference>
<feature type="domain" description="YqzN/YkzM" evidence="1">
    <location>
        <begin position="8"/>
        <end position="55"/>
    </location>
</feature>
<evidence type="ECO:0000313" key="3">
    <source>
        <dbReference type="Proteomes" id="UP000304148"/>
    </source>
</evidence>
<protein>
    <recommendedName>
        <fullName evidence="1">YqzN/YkzM domain-containing protein</fullName>
    </recommendedName>
</protein>
<accession>A0A383RCC2</accession>
<proteinExistence type="predicted"/>
<dbReference type="InterPro" id="IPR058869">
    <property type="entry name" value="YqzN_YkzM"/>
</dbReference>
<evidence type="ECO:0000259" key="1">
    <source>
        <dbReference type="Pfam" id="PF26160"/>
    </source>
</evidence>
<sequence>MSKAATATTYTKEQIMGSQRYSSVQKDVLGALLDEEHQYTVEQAEKIIKDFEKKEAR</sequence>
<dbReference type="EMBL" id="LS992241">
    <property type="protein sequence ID" value="SYX84610.1"/>
    <property type="molecule type" value="Genomic_DNA"/>
</dbReference>
<name>A0A383RCC2_PAEAL</name>
<gene>
    <name evidence="2" type="ORF">PBLR_13032</name>
</gene>
<evidence type="ECO:0000313" key="2">
    <source>
        <dbReference type="EMBL" id="SYX84610.1"/>
    </source>
</evidence>
<organism evidence="2 3">
    <name type="scientific">Paenibacillus alvei</name>
    <name type="common">Bacillus alvei</name>
    <dbReference type="NCBI Taxonomy" id="44250"/>
    <lineage>
        <taxon>Bacteria</taxon>
        <taxon>Bacillati</taxon>
        <taxon>Bacillota</taxon>
        <taxon>Bacilli</taxon>
        <taxon>Bacillales</taxon>
        <taxon>Paenibacillaceae</taxon>
        <taxon>Paenibacillus</taxon>
    </lineage>
</organism>
<dbReference type="Proteomes" id="UP000304148">
    <property type="component" value="Chromosome"/>
</dbReference>